<evidence type="ECO:0000259" key="11">
    <source>
        <dbReference type="Pfam" id="PF00266"/>
    </source>
</evidence>
<evidence type="ECO:0000256" key="1">
    <source>
        <dbReference type="ARBA" id="ARBA00001933"/>
    </source>
</evidence>
<evidence type="ECO:0000256" key="8">
    <source>
        <dbReference type="ARBA" id="ARBA00050776"/>
    </source>
</evidence>
<dbReference type="Pfam" id="PF00266">
    <property type="entry name" value="Aminotran_5"/>
    <property type="match status" value="1"/>
</dbReference>
<keyword evidence="12" id="KW-0032">Aminotransferase</keyword>
<feature type="domain" description="Aminotransferase class V" evidence="11">
    <location>
        <begin position="1"/>
        <end position="175"/>
    </location>
</feature>
<dbReference type="EMBL" id="DYUE01000251">
    <property type="protein sequence ID" value="HJG92216.1"/>
    <property type="molecule type" value="Genomic_DNA"/>
</dbReference>
<dbReference type="SUPFAM" id="SSF53383">
    <property type="entry name" value="PLP-dependent transferases"/>
    <property type="match status" value="1"/>
</dbReference>
<name>A0A921MYE0_9MICO</name>
<dbReference type="EC" id="2.8.1.7" evidence="3"/>
<evidence type="ECO:0000256" key="3">
    <source>
        <dbReference type="ARBA" id="ARBA00012239"/>
    </source>
</evidence>
<reference evidence="12" key="1">
    <citation type="journal article" date="2021" name="PeerJ">
        <title>Extensive microbial diversity within the chicken gut microbiome revealed by metagenomics and culture.</title>
        <authorList>
            <person name="Gilroy R."/>
            <person name="Ravi A."/>
            <person name="Getino M."/>
            <person name="Pursley I."/>
            <person name="Horton D.L."/>
            <person name="Alikhan N.F."/>
            <person name="Baker D."/>
            <person name="Gharbi K."/>
            <person name="Hall N."/>
            <person name="Watson M."/>
            <person name="Adriaenssens E.M."/>
            <person name="Foster-Nyarko E."/>
            <person name="Jarju S."/>
            <person name="Secka A."/>
            <person name="Antonio M."/>
            <person name="Oren A."/>
            <person name="Chaudhuri R.R."/>
            <person name="La Ragione R."/>
            <person name="Hildebrand F."/>
            <person name="Pallen M.J."/>
        </authorList>
    </citation>
    <scope>NUCLEOTIDE SEQUENCE</scope>
    <source>
        <strain evidence="12">ChiGjej5B5-22894</strain>
    </source>
</reference>
<dbReference type="GO" id="GO:0046872">
    <property type="term" value="F:metal ion binding"/>
    <property type="evidence" value="ECO:0007669"/>
    <property type="project" value="UniProtKB-KW"/>
</dbReference>
<dbReference type="GO" id="GO:0051536">
    <property type="term" value="F:iron-sulfur cluster binding"/>
    <property type="evidence" value="ECO:0007669"/>
    <property type="project" value="UniProtKB-KW"/>
</dbReference>
<dbReference type="InterPro" id="IPR015424">
    <property type="entry name" value="PyrdxlP-dep_Trfase"/>
</dbReference>
<dbReference type="InterPro" id="IPR015421">
    <property type="entry name" value="PyrdxlP-dep_Trfase_major"/>
</dbReference>
<dbReference type="PROSITE" id="PS00595">
    <property type="entry name" value="AA_TRANSFER_CLASS_5"/>
    <property type="match status" value="1"/>
</dbReference>
<keyword evidence="6" id="KW-0408">Iron</keyword>
<comment type="similarity">
    <text evidence="2">Belongs to the class-V pyridoxal-phosphate-dependent aminotransferase family. NifS/IscS subfamily.</text>
</comment>
<dbReference type="GO" id="GO:0008483">
    <property type="term" value="F:transaminase activity"/>
    <property type="evidence" value="ECO:0007669"/>
    <property type="project" value="UniProtKB-KW"/>
</dbReference>
<comment type="catalytic activity">
    <reaction evidence="8">
        <text>(sulfur carrier)-H + L-cysteine = (sulfur carrier)-SH + L-alanine</text>
        <dbReference type="Rhea" id="RHEA:43892"/>
        <dbReference type="Rhea" id="RHEA-COMP:14737"/>
        <dbReference type="Rhea" id="RHEA-COMP:14739"/>
        <dbReference type="ChEBI" id="CHEBI:29917"/>
        <dbReference type="ChEBI" id="CHEBI:35235"/>
        <dbReference type="ChEBI" id="CHEBI:57972"/>
        <dbReference type="ChEBI" id="CHEBI:64428"/>
        <dbReference type="EC" id="2.8.1.7"/>
    </reaction>
</comment>
<keyword evidence="12" id="KW-0808">Transferase</keyword>
<keyword evidence="5" id="KW-0663">Pyridoxal phosphate</keyword>
<feature type="coiled-coil region" evidence="10">
    <location>
        <begin position="48"/>
        <end position="78"/>
    </location>
</feature>
<evidence type="ECO:0000256" key="2">
    <source>
        <dbReference type="ARBA" id="ARBA00006490"/>
    </source>
</evidence>
<proteinExistence type="inferred from homology"/>
<evidence type="ECO:0000256" key="4">
    <source>
        <dbReference type="ARBA" id="ARBA00022723"/>
    </source>
</evidence>
<keyword evidence="10" id="KW-0175">Coiled coil</keyword>
<protein>
    <recommendedName>
        <fullName evidence="3">cysteine desulfurase</fullName>
        <ecNumber evidence="3">2.8.1.7</ecNumber>
    </recommendedName>
</protein>
<comment type="cofactor">
    <cofactor evidence="1 9">
        <name>pyridoxal 5'-phosphate</name>
        <dbReference type="ChEBI" id="CHEBI:597326"/>
    </cofactor>
</comment>
<evidence type="ECO:0000256" key="10">
    <source>
        <dbReference type="SAM" id="Coils"/>
    </source>
</evidence>
<accession>A0A921MYE0</accession>
<dbReference type="Gene3D" id="3.90.1150.10">
    <property type="entry name" value="Aspartate Aminotransferase, domain 1"/>
    <property type="match status" value="1"/>
</dbReference>
<evidence type="ECO:0000256" key="7">
    <source>
        <dbReference type="ARBA" id="ARBA00023014"/>
    </source>
</evidence>
<evidence type="ECO:0000256" key="5">
    <source>
        <dbReference type="ARBA" id="ARBA00022898"/>
    </source>
</evidence>
<evidence type="ECO:0000256" key="6">
    <source>
        <dbReference type="ARBA" id="ARBA00023004"/>
    </source>
</evidence>
<organism evidence="12 13">
    <name type="scientific">Brachybacterium massiliense</name>
    <dbReference type="NCBI Taxonomy" id="1755098"/>
    <lineage>
        <taxon>Bacteria</taxon>
        <taxon>Bacillati</taxon>
        <taxon>Actinomycetota</taxon>
        <taxon>Actinomycetes</taxon>
        <taxon>Micrococcales</taxon>
        <taxon>Dermabacteraceae</taxon>
        <taxon>Brachybacterium</taxon>
    </lineage>
</organism>
<dbReference type="PANTHER" id="PTHR11601">
    <property type="entry name" value="CYSTEINE DESULFURYLASE FAMILY MEMBER"/>
    <property type="match status" value="1"/>
</dbReference>
<comment type="caution">
    <text evidence="12">The sequence shown here is derived from an EMBL/GenBank/DDBJ whole genome shotgun (WGS) entry which is preliminary data.</text>
</comment>
<dbReference type="InterPro" id="IPR000192">
    <property type="entry name" value="Aminotrans_V_dom"/>
</dbReference>
<dbReference type="AlphaFoldDB" id="A0A921MYE0"/>
<dbReference type="Gene3D" id="3.40.640.10">
    <property type="entry name" value="Type I PLP-dependent aspartate aminotransferase-like (Major domain)"/>
    <property type="match status" value="1"/>
</dbReference>
<keyword evidence="4" id="KW-0479">Metal-binding</keyword>
<dbReference type="Proteomes" id="UP000742460">
    <property type="component" value="Unassembled WGS sequence"/>
</dbReference>
<dbReference type="PANTHER" id="PTHR11601:SF34">
    <property type="entry name" value="CYSTEINE DESULFURASE"/>
    <property type="match status" value="1"/>
</dbReference>
<gene>
    <name evidence="12" type="ORF">K8V81_10890</name>
</gene>
<reference evidence="12" key="2">
    <citation type="submission" date="2021-09" db="EMBL/GenBank/DDBJ databases">
        <authorList>
            <person name="Gilroy R."/>
        </authorList>
    </citation>
    <scope>NUCLEOTIDE SEQUENCE</scope>
    <source>
        <strain evidence="12">ChiGjej5B5-22894</strain>
    </source>
</reference>
<feature type="non-terminal residue" evidence="12">
    <location>
        <position position="1"/>
    </location>
</feature>
<evidence type="ECO:0000313" key="13">
    <source>
        <dbReference type="Proteomes" id="UP000742460"/>
    </source>
</evidence>
<evidence type="ECO:0000313" key="12">
    <source>
        <dbReference type="EMBL" id="HJG92216.1"/>
    </source>
</evidence>
<keyword evidence="7" id="KW-0411">Iron-sulfur</keyword>
<dbReference type="Gene3D" id="1.10.260.50">
    <property type="match status" value="1"/>
</dbReference>
<evidence type="ECO:0000256" key="9">
    <source>
        <dbReference type="RuleBase" id="RU004504"/>
    </source>
</evidence>
<dbReference type="InterPro" id="IPR015422">
    <property type="entry name" value="PyrdxlP-dep_Trfase_small"/>
</dbReference>
<dbReference type="GO" id="GO:0031071">
    <property type="term" value="F:cysteine desulfurase activity"/>
    <property type="evidence" value="ECO:0007669"/>
    <property type="project" value="UniProtKB-EC"/>
</dbReference>
<dbReference type="InterPro" id="IPR020578">
    <property type="entry name" value="Aminotrans_V_PyrdxlP_BS"/>
</dbReference>
<sequence length="194" mass="20015">VDLMSLSGHKIGAPVGVGVLVARPEIPFAATSTGGGQQRGVRSGTLDAAQAAAYAAALEEALTEQERQSRHLAELAARLRAGIRAIDPEARFTLPEDAPQSGHIVHVVFPGADSDSLLFLLDERGVDSAAGSACSAGVTQASPVLAAMGISDQQARGALRLSLGWTSTERDIDILLAALPESLQRARKVGALFG</sequence>